<dbReference type="Proteomes" id="UP001187531">
    <property type="component" value="Unassembled WGS sequence"/>
</dbReference>
<dbReference type="InterPro" id="IPR020864">
    <property type="entry name" value="MACPF"/>
</dbReference>
<evidence type="ECO:0000259" key="2">
    <source>
        <dbReference type="PROSITE" id="PS51412"/>
    </source>
</evidence>
<protein>
    <recommendedName>
        <fullName evidence="2">MACPF domain-containing protein</fullName>
    </recommendedName>
</protein>
<evidence type="ECO:0000256" key="1">
    <source>
        <dbReference type="SAM" id="Phobius"/>
    </source>
</evidence>
<keyword evidence="1" id="KW-1133">Transmembrane helix</keyword>
<dbReference type="Pfam" id="PF01823">
    <property type="entry name" value="MACPF"/>
    <property type="match status" value="1"/>
</dbReference>
<feature type="transmembrane region" description="Helical" evidence="1">
    <location>
        <begin position="84"/>
        <end position="108"/>
    </location>
</feature>
<proteinExistence type="predicted"/>
<dbReference type="Pfam" id="PF01683">
    <property type="entry name" value="EB"/>
    <property type="match status" value="1"/>
</dbReference>
<reference evidence="3" key="1">
    <citation type="submission" date="2023-07" db="EMBL/GenBank/DDBJ databases">
        <title>Chromosome-level genome assembly of Artemia franciscana.</title>
        <authorList>
            <person name="Jo E."/>
        </authorList>
    </citation>
    <scope>NUCLEOTIDE SEQUENCE</scope>
    <source>
        <tissue evidence="3">Whole body</tissue>
    </source>
</reference>
<dbReference type="PROSITE" id="PS51412">
    <property type="entry name" value="MACPF_2"/>
    <property type="match status" value="1"/>
</dbReference>
<keyword evidence="4" id="KW-1185">Reference proteome</keyword>
<feature type="domain" description="MACPF" evidence="2">
    <location>
        <begin position="135"/>
        <end position="449"/>
    </location>
</feature>
<dbReference type="EMBL" id="JAVRJZ010000012">
    <property type="protein sequence ID" value="KAK2715439.1"/>
    <property type="molecule type" value="Genomic_DNA"/>
</dbReference>
<gene>
    <name evidence="3" type="ORF">QYM36_010152</name>
</gene>
<name>A0AA88L751_ARTSF</name>
<dbReference type="InterPro" id="IPR006149">
    <property type="entry name" value="EB_dom"/>
</dbReference>
<organism evidence="3 4">
    <name type="scientific">Artemia franciscana</name>
    <name type="common">Brine shrimp</name>
    <name type="synonym">Artemia sanfranciscana</name>
    <dbReference type="NCBI Taxonomy" id="6661"/>
    <lineage>
        <taxon>Eukaryota</taxon>
        <taxon>Metazoa</taxon>
        <taxon>Ecdysozoa</taxon>
        <taxon>Arthropoda</taxon>
        <taxon>Crustacea</taxon>
        <taxon>Branchiopoda</taxon>
        <taxon>Anostraca</taxon>
        <taxon>Artemiidae</taxon>
        <taxon>Artemia</taxon>
    </lineage>
</organism>
<accession>A0AA88L751</accession>
<keyword evidence="1" id="KW-0472">Membrane</keyword>
<evidence type="ECO:0000313" key="4">
    <source>
        <dbReference type="Proteomes" id="UP001187531"/>
    </source>
</evidence>
<sequence>MPERTEGSPCHPGDNTSPLQVVSKLIADIENGTLKKPAVIYSDQMVEILPVETDTMLRKDGTKRIEAKKKKEKPFEGGKSNRKFWLLTTFLLTGAVILGTLCTILFVFRPVVFQEQAMKIQDDMIPNTTLSSRSTYNFCPNGERIPMFPSLEILSLSYDLTRANPLLGSQDPGFGRPIFDTRRTVDFMPSKDCQFVVPPGFIIENAISKCGPDVSSFTVSSIEQYENFLSNSVHVTRENEIFSAKFKTSEDYGEVQGDITQGRLLAFTEQRCITYTTQTEFPPMNELFLNKLRMLERGDDEDLIEFFEYYGTHYISSAVLGTKQSYKFTLKNETGEYLMSKIEASLSEQATTAGLYHLARANLSVYLSTPSEEMAEEFLQAVNSVAYPHSILNGPKWIEQAFTKPGLVEMQVTPIEDLVPKIPGLNTAAILKKLKRGYALLCSRLTSEGFTATCGAIQEDEDDLVHDPPFNDSYGITLPSIALGQDSLSVKASWARCLALCRADRHCYAATSCRYSTRRKVCDTDSCWLHRKSVFYPLYNVASALATYVPNRQDIGPLVLNGLELTGKPLEEPRNVPTEENCLKNCLETKNCAVVSVIQLTQKPLFMCRMFNSGSVFGQKILPEAKTVFLNSVLSTCILSSAECTDNAECKSNMCQCKKGFKRIGLECFSALEPKKNSLLRGNEILKHFKKEHAKATTTTTETPHSAEDYSDETYDKISLKKKHLDIPSKVTTEVPVTEPENEEFGAPAYPWQFGPRLSSKLAGRFSNKLKKKI</sequence>
<keyword evidence="1" id="KW-0812">Transmembrane</keyword>
<comment type="caution">
    <text evidence="3">The sequence shown here is derived from an EMBL/GenBank/DDBJ whole genome shotgun (WGS) entry which is preliminary data.</text>
</comment>
<dbReference type="AlphaFoldDB" id="A0AA88L751"/>
<evidence type="ECO:0000313" key="3">
    <source>
        <dbReference type="EMBL" id="KAK2715439.1"/>
    </source>
</evidence>